<organism evidence="2 3">
    <name type="scientific">Azospirillum isscasi</name>
    <dbReference type="NCBI Taxonomy" id="3053926"/>
    <lineage>
        <taxon>Bacteria</taxon>
        <taxon>Pseudomonadati</taxon>
        <taxon>Pseudomonadota</taxon>
        <taxon>Alphaproteobacteria</taxon>
        <taxon>Rhodospirillales</taxon>
        <taxon>Azospirillaceae</taxon>
        <taxon>Azospirillum</taxon>
    </lineage>
</organism>
<evidence type="ECO:0000313" key="3">
    <source>
        <dbReference type="Proteomes" id="UP001227317"/>
    </source>
</evidence>
<accession>A0ABU0WQ24</accession>
<sequence>MATAPTAAPRKGATRRSDIPPEVLADLNAGRRATATLAESLAIHFAALLAAAVPETAGAVRFDPKDGVTRRMAAAGAAALGRLGPGAVE</sequence>
<evidence type="ECO:0000256" key="1">
    <source>
        <dbReference type="SAM" id="MobiDB-lite"/>
    </source>
</evidence>
<feature type="region of interest" description="Disordered" evidence="1">
    <location>
        <begin position="1"/>
        <end position="20"/>
    </location>
</feature>
<dbReference type="Proteomes" id="UP001227317">
    <property type="component" value="Unassembled WGS sequence"/>
</dbReference>
<evidence type="ECO:0000313" key="2">
    <source>
        <dbReference type="EMBL" id="MDQ2106341.1"/>
    </source>
</evidence>
<comment type="caution">
    <text evidence="2">The sequence shown here is derived from an EMBL/GenBank/DDBJ whole genome shotgun (WGS) entry which is preliminary data.</text>
</comment>
<keyword evidence="3" id="KW-1185">Reference proteome</keyword>
<reference evidence="2 3" key="1">
    <citation type="submission" date="2023-06" db="EMBL/GenBank/DDBJ databases">
        <title>Azospirillum isscasensis sp.nov, a bacterium isolated from rhizosphere soil of rice.</title>
        <authorList>
            <person name="Wang H."/>
        </authorList>
    </citation>
    <scope>NUCLEOTIDE SEQUENCE [LARGE SCALE GENOMIC DNA]</scope>
    <source>
        <strain evidence="2 3">C340-1</strain>
    </source>
</reference>
<feature type="non-terminal residue" evidence="2">
    <location>
        <position position="89"/>
    </location>
</feature>
<dbReference type="EMBL" id="JAUJFI010000231">
    <property type="protein sequence ID" value="MDQ2106341.1"/>
    <property type="molecule type" value="Genomic_DNA"/>
</dbReference>
<gene>
    <name evidence="2" type="ORF">QSG27_26855</name>
</gene>
<protein>
    <submittedName>
        <fullName evidence="2">DNA alkylation repair protein</fullName>
    </submittedName>
</protein>
<proteinExistence type="predicted"/>
<name>A0ABU0WQ24_9PROT</name>